<reference evidence="17" key="1">
    <citation type="submission" date="2016-11" db="EMBL/GenBank/DDBJ databases">
        <authorList>
            <person name="Varghese N."/>
            <person name="Submissions S."/>
        </authorList>
    </citation>
    <scope>NUCLEOTIDE SEQUENCE [LARGE SCALE GENOMIC DNA]</scope>
    <source>
        <strain evidence="17">DSM 16219</strain>
    </source>
</reference>
<evidence type="ECO:0000256" key="7">
    <source>
        <dbReference type="ARBA" id="ARBA00022485"/>
    </source>
</evidence>
<dbReference type="PANTHER" id="PTHR42944">
    <property type="entry name" value="ADENINE DNA GLYCOSYLASE"/>
    <property type="match status" value="1"/>
</dbReference>
<comment type="similarity">
    <text evidence="4">Belongs to the Nth/MutY family.</text>
</comment>
<keyword evidence="9" id="KW-0227">DNA damage</keyword>
<dbReference type="AlphaFoldDB" id="A0A1M6RK79"/>
<dbReference type="Gene3D" id="1.10.1670.10">
    <property type="entry name" value="Helix-hairpin-Helix base-excision DNA repair enzymes (C-terminal)"/>
    <property type="match status" value="1"/>
</dbReference>
<dbReference type="PROSITE" id="PS51462">
    <property type="entry name" value="NUDIX"/>
    <property type="match status" value="1"/>
</dbReference>
<dbReference type="GO" id="GO:0006284">
    <property type="term" value="P:base-excision repair"/>
    <property type="evidence" value="ECO:0007669"/>
    <property type="project" value="InterPro"/>
</dbReference>
<dbReference type="GO" id="GO:0051539">
    <property type="term" value="F:4 iron, 4 sulfur cluster binding"/>
    <property type="evidence" value="ECO:0007669"/>
    <property type="project" value="UniProtKB-KW"/>
</dbReference>
<dbReference type="CDD" id="cd00056">
    <property type="entry name" value="ENDO3c"/>
    <property type="match status" value="1"/>
</dbReference>
<dbReference type="FunFam" id="1.10.340.30:FF:000002">
    <property type="entry name" value="Adenine DNA glycosylase"/>
    <property type="match status" value="1"/>
</dbReference>
<dbReference type="InterPro" id="IPR004036">
    <property type="entry name" value="Endonuclease-III-like_CS2"/>
</dbReference>
<feature type="domain" description="Nudix hydrolase" evidence="15">
    <location>
        <begin position="236"/>
        <end position="364"/>
    </location>
</feature>
<dbReference type="Gene3D" id="1.10.340.30">
    <property type="entry name" value="Hypothetical protein, domain 2"/>
    <property type="match status" value="1"/>
</dbReference>
<dbReference type="InterPro" id="IPR005760">
    <property type="entry name" value="A/G_AdeGlyc_MutY"/>
</dbReference>
<dbReference type="CDD" id="cd03425">
    <property type="entry name" value="NUDIX_MutT_NudA_like"/>
    <property type="match status" value="1"/>
</dbReference>
<dbReference type="InterPro" id="IPR020476">
    <property type="entry name" value="Nudix_hydrolase"/>
</dbReference>
<protein>
    <recommendedName>
        <fullName evidence="6">Adenine DNA glycosylase</fullName>
        <ecNumber evidence="5">3.2.2.31</ecNumber>
    </recommendedName>
</protein>
<comment type="catalytic activity">
    <reaction evidence="1">
        <text>Hydrolyzes free adenine bases from 7,8-dihydro-8-oxoguanine:adenine mismatched double-stranded DNA, leaving an apurinic site.</text>
        <dbReference type="EC" id="3.2.2.31"/>
    </reaction>
</comment>
<evidence type="ECO:0000256" key="6">
    <source>
        <dbReference type="ARBA" id="ARBA00022023"/>
    </source>
</evidence>
<dbReference type="InterPro" id="IPR015797">
    <property type="entry name" value="NUDIX_hydrolase-like_dom_sf"/>
</dbReference>
<dbReference type="GO" id="GO:0000701">
    <property type="term" value="F:purine-specific mismatch base pair DNA N-glycosylase activity"/>
    <property type="evidence" value="ECO:0007669"/>
    <property type="project" value="UniProtKB-EC"/>
</dbReference>
<keyword evidence="10" id="KW-0378">Hydrolase</keyword>
<proteinExistence type="inferred from homology"/>
<sequence length="369" mass="41149">MPEKNAPQKLPSKDFSRSLLRWYEEAARDLPWRRTSDPYAIWASEIMLQQTQVKTVIPYFLRWLAAFPNISSLAGAPLDDVLKMWEGLGYYSRARNMHKAAKEIMDKLDGRMPRTYKGLLELPGIGAYTAGAVCSIAYNQDVPLVDANVKRVFARILDMEKPVEQTAAAREIRGAAESLIPSGKAGLFNQALMELGALVCTPKNPDCAGCPVSLHCLALKEQTVDSRPVLPPKKKTQALEVSAGVCVRDGKILIQKRLPKGLMAGLWEFPGGKLNSGESPEQALVREFAEELEIDIQCGEKITVIQHAYTRFRVRLHVFWCSMKEPAQTPALHAAEEIRWVLPKELDGLAFPSADRRLIQMLMKDGVPV</sequence>
<keyword evidence="7" id="KW-0004">4Fe-4S</keyword>
<organism evidence="16 17">
    <name type="scientific">Desulfatibacillum alkenivorans DSM 16219</name>
    <dbReference type="NCBI Taxonomy" id="1121393"/>
    <lineage>
        <taxon>Bacteria</taxon>
        <taxon>Pseudomonadati</taxon>
        <taxon>Thermodesulfobacteriota</taxon>
        <taxon>Desulfobacteria</taxon>
        <taxon>Desulfobacterales</taxon>
        <taxon>Desulfatibacillaceae</taxon>
        <taxon>Desulfatibacillum</taxon>
    </lineage>
</organism>
<dbReference type="InterPro" id="IPR000445">
    <property type="entry name" value="HhH_motif"/>
</dbReference>
<dbReference type="InterPro" id="IPR000086">
    <property type="entry name" value="NUDIX_hydrolase_dom"/>
</dbReference>
<keyword evidence="11" id="KW-0408">Iron</keyword>
<evidence type="ECO:0000256" key="5">
    <source>
        <dbReference type="ARBA" id="ARBA00012045"/>
    </source>
</evidence>
<evidence type="ECO:0000259" key="15">
    <source>
        <dbReference type="PROSITE" id="PS51462"/>
    </source>
</evidence>
<name>A0A1M6RK79_9BACT</name>
<dbReference type="NCBIfam" id="TIGR01084">
    <property type="entry name" value="mutY"/>
    <property type="match status" value="1"/>
</dbReference>
<evidence type="ECO:0000256" key="12">
    <source>
        <dbReference type="ARBA" id="ARBA00023014"/>
    </source>
</evidence>
<dbReference type="PANTHER" id="PTHR42944:SF1">
    <property type="entry name" value="ADENINE DNA GLYCOSYLASE"/>
    <property type="match status" value="1"/>
</dbReference>
<dbReference type="OrthoDB" id="9802365at2"/>
<keyword evidence="8" id="KW-0479">Metal-binding</keyword>
<keyword evidence="14" id="KW-0326">Glycosidase</keyword>
<comment type="cofactor">
    <cofactor evidence="2">
        <name>[4Fe-4S] cluster</name>
        <dbReference type="ChEBI" id="CHEBI:49883"/>
    </cofactor>
</comment>
<evidence type="ECO:0000313" key="17">
    <source>
        <dbReference type="Proteomes" id="UP000183994"/>
    </source>
</evidence>
<accession>A0A1M6RK79</accession>
<dbReference type="PROSITE" id="PS01155">
    <property type="entry name" value="ENDONUCLEASE_III_2"/>
    <property type="match status" value="1"/>
</dbReference>
<evidence type="ECO:0000313" key="16">
    <source>
        <dbReference type="EMBL" id="SHK32836.1"/>
    </source>
</evidence>
<dbReference type="Pfam" id="PF00633">
    <property type="entry name" value="HHH"/>
    <property type="match status" value="1"/>
</dbReference>
<dbReference type="SUPFAM" id="SSF48150">
    <property type="entry name" value="DNA-glycosylase"/>
    <property type="match status" value="1"/>
</dbReference>
<comment type="function">
    <text evidence="3">Adenine glycosylase active on G-A mispairs. MutY also corrects error-prone DNA synthesis past GO lesions which are due to the oxidatively damaged form of guanine: 7,8-dihydro-8-oxoguanine (8-oxo-dGTP).</text>
</comment>
<dbReference type="InterPro" id="IPR003265">
    <property type="entry name" value="HhH-GPD_domain"/>
</dbReference>
<keyword evidence="13" id="KW-0234">DNA repair</keyword>
<dbReference type="GO" id="GO:0046872">
    <property type="term" value="F:metal ion binding"/>
    <property type="evidence" value="ECO:0007669"/>
    <property type="project" value="UniProtKB-KW"/>
</dbReference>
<evidence type="ECO:0000256" key="2">
    <source>
        <dbReference type="ARBA" id="ARBA00001966"/>
    </source>
</evidence>
<evidence type="ECO:0000256" key="10">
    <source>
        <dbReference type="ARBA" id="ARBA00022801"/>
    </source>
</evidence>
<evidence type="ECO:0000256" key="11">
    <source>
        <dbReference type="ARBA" id="ARBA00023004"/>
    </source>
</evidence>
<evidence type="ECO:0000256" key="4">
    <source>
        <dbReference type="ARBA" id="ARBA00008343"/>
    </source>
</evidence>
<dbReference type="SUPFAM" id="SSF55811">
    <property type="entry name" value="Nudix"/>
    <property type="match status" value="1"/>
</dbReference>
<dbReference type="Gene3D" id="3.90.79.10">
    <property type="entry name" value="Nucleoside Triphosphate Pyrophosphohydrolase"/>
    <property type="match status" value="1"/>
</dbReference>
<evidence type="ECO:0000256" key="1">
    <source>
        <dbReference type="ARBA" id="ARBA00000843"/>
    </source>
</evidence>
<dbReference type="InterPro" id="IPR011257">
    <property type="entry name" value="DNA_glycosylase"/>
</dbReference>
<dbReference type="GO" id="GO:0006298">
    <property type="term" value="P:mismatch repair"/>
    <property type="evidence" value="ECO:0007669"/>
    <property type="project" value="TreeGrafter"/>
</dbReference>
<dbReference type="GO" id="GO:0034039">
    <property type="term" value="F:8-oxo-7,8-dihydroguanine DNA N-glycosylase activity"/>
    <property type="evidence" value="ECO:0007669"/>
    <property type="project" value="TreeGrafter"/>
</dbReference>
<keyword evidence="17" id="KW-1185">Reference proteome</keyword>
<dbReference type="EC" id="3.2.2.31" evidence="5"/>
<keyword evidence="12" id="KW-0411">Iron-sulfur</keyword>
<gene>
    <name evidence="16" type="ORF">SAMN02745216_03282</name>
</gene>
<dbReference type="Pfam" id="PF14815">
    <property type="entry name" value="NUDIX_4"/>
    <property type="match status" value="1"/>
</dbReference>
<dbReference type="SMART" id="SM00478">
    <property type="entry name" value="ENDO3c"/>
    <property type="match status" value="1"/>
</dbReference>
<evidence type="ECO:0000256" key="8">
    <source>
        <dbReference type="ARBA" id="ARBA00022723"/>
    </source>
</evidence>
<evidence type="ECO:0000256" key="14">
    <source>
        <dbReference type="ARBA" id="ARBA00023295"/>
    </source>
</evidence>
<evidence type="ECO:0000256" key="13">
    <source>
        <dbReference type="ARBA" id="ARBA00023204"/>
    </source>
</evidence>
<dbReference type="GO" id="GO:0032357">
    <property type="term" value="F:oxidized purine DNA binding"/>
    <property type="evidence" value="ECO:0007669"/>
    <property type="project" value="TreeGrafter"/>
</dbReference>
<dbReference type="GO" id="GO:0035485">
    <property type="term" value="F:adenine/guanine mispair binding"/>
    <property type="evidence" value="ECO:0007669"/>
    <property type="project" value="TreeGrafter"/>
</dbReference>
<dbReference type="STRING" id="1121393.SAMN02745216_03282"/>
<dbReference type="PRINTS" id="PR00502">
    <property type="entry name" value="NUDIXFAMILY"/>
</dbReference>
<dbReference type="Proteomes" id="UP000183994">
    <property type="component" value="Unassembled WGS sequence"/>
</dbReference>
<dbReference type="EMBL" id="FQZU01000022">
    <property type="protein sequence ID" value="SHK32836.1"/>
    <property type="molecule type" value="Genomic_DNA"/>
</dbReference>
<evidence type="ECO:0000256" key="9">
    <source>
        <dbReference type="ARBA" id="ARBA00022763"/>
    </source>
</evidence>
<dbReference type="RefSeq" id="WP_073477342.1">
    <property type="nucleotide sequence ID" value="NZ_FQZU01000022.1"/>
</dbReference>
<evidence type="ECO:0000256" key="3">
    <source>
        <dbReference type="ARBA" id="ARBA00002933"/>
    </source>
</evidence>
<dbReference type="InterPro" id="IPR044298">
    <property type="entry name" value="MIG/MutY"/>
</dbReference>
<dbReference type="Pfam" id="PF00730">
    <property type="entry name" value="HhH-GPD"/>
    <property type="match status" value="1"/>
</dbReference>
<dbReference type="InterPro" id="IPR029119">
    <property type="entry name" value="MutY_C"/>
</dbReference>
<dbReference type="InterPro" id="IPR023170">
    <property type="entry name" value="HhH_base_excis_C"/>
</dbReference>